<evidence type="ECO:0000256" key="1">
    <source>
        <dbReference type="SAM" id="Coils"/>
    </source>
</evidence>
<dbReference type="EMBL" id="CATNWA010014090">
    <property type="protein sequence ID" value="CAI9567308.1"/>
    <property type="molecule type" value="Genomic_DNA"/>
</dbReference>
<accession>A0ABN9D480</accession>
<feature type="coiled-coil region" evidence="1">
    <location>
        <begin position="79"/>
        <end position="106"/>
    </location>
</feature>
<evidence type="ECO:0008006" key="4">
    <source>
        <dbReference type="Google" id="ProtNLM"/>
    </source>
</evidence>
<protein>
    <recommendedName>
        <fullName evidence="4">Centrosomal protein of 128 kDa</fullName>
    </recommendedName>
</protein>
<name>A0ABN9D480_9NEOB</name>
<evidence type="ECO:0000313" key="3">
    <source>
        <dbReference type="Proteomes" id="UP001162483"/>
    </source>
</evidence>
<proteinExistence type="predicted"/>
<dbReference type="Proteomes" id="UP001162483">
    <property type="component" value="Unassembled WGS sequence"/>
</dbReference>
<feature type="coiled-coil region" evidence="1">
    <location>
        <begin position="2"/>
        <end position="50"/>
    </location>
</feature>
<feature type="coiled-coil region" evidence="1">
    <location>
        <begin position="164"/>
        <end position="198"/>
    </location>
</feature>
<dbReference type="PANTHER" id="PTHR46657">
    <property type="entry name" value="CENTROSOMAL PROTEIN OF 128 KDA"/>
    <property type="match status" value="1"/>
</dbReference>
<organism evidence="2 3">
    <name type="scientific">Staurois parvus</name>
    <dbReference type="NCBI Taxonomy" id="386267"/>
    <lineage>
        <taxon>Eukaryota</taxon>
        <taxon>Metazoa</taxon>
        <taxon>Chordata</taxon>
        <taxon>Craniata</taxon>
        <taxon>Vertebrata</taxon>
        <taxon>Euteleostomi</taxon>
        <taxon>Amphibia</taxon>
        <taxon>Batrachia</taxon>
        <taxon>Anura</taxon>
        <taxon>Neobatrachia</taxon>
        <taxon>Ranoidea</taxon>
        <taxon>Ranidae</taxon>
        <taxon>Staurois</taxon>
    </lineage>
</organism>
<keyword evidence="3" id="KW-1185">Reference proteome</keyword>
<sequence>MLAHFRQEREELEGHIRSLKAELIDNKSLMKAERQRVEKMKVECDKFSEEVLRGKEEYATLRCKYQLSAQDAEEKAQQLSTVGQNTRKLEEDNQSLREKLDSLETEQETILSILETEINSACQLLSRNSMDRFKAVSAGTHLRNDPHYWLAETKTKLQWLCEEVKEREEKERKLRAQYQQCREQLKEQKLKKDSEKEL</sequence>
<reference evidence="2" key="1">
    <citation type="submission" date="2023-05" db="EMBL/GenBank/DDBJ databases">
        <authorList>
            <person name="Stuckert A."/>
        </authorList>
    </citation>
    <scope>NUCLEOTIDE SEQUENCE</scope>
</reference>
<gene>
    <name evidence="2" type="ORF">SPARVUS_LOCUS6504317</name>
</gene>
<comment type="caution">
    <text evidence="2">The sequence shown here is derived from an EMBL/GenBank/DDBJ whole genome shotgun (WGS) entry which is preliminary data.</text>
</comment>
<keyword evidence="1" id="KW-0175">Coiled coil</keyword>
<evidence type="ECO:0000313" key="2">
    <source>
        <dbReference type="EMBL" id="CAI9567308.1"/>
    </source>
</evidence>
<feature type="non-terminal residue" evidence="2">
    <location>
        <position position="198"/>
    </location>
</feature>
<dbReference type="InterPro" id="IPR026652">
    <property type="entry name" value="CEP128"/>
</dbReference>
<dbReference type="PANTHER" id="PTHR46657:SF1">
    <property type="entry name" value="CENTROSOMAL PROTEIN OF 128 KDA"/>
    <property type="match status" value="1"/>
</dbReference>